<comment type="similarity">
    <text evidence="3">Belongs to the pseudouridine synthase RluA family.</text>
</comment>
<evidence type="ECO:0000256" key="8">
    <source>
        <dbReference type="ARBA" id="ARBA00023235"/>
    </source>
</evidence>
<evidence type="ECO:0000313" key="16">
    <source>
        <dbReference type="EMBL" id="TXL67443.1"/>
    </source>
</evidence>
<dbReference type="AlphaFoldDB" id="A0A5C8P2Q7"/>
<keyword evidence="7 13" id="KW-0694">RNA-binding</keyword>
<dbReference type="GO" id="GO:0003723">
    <property type="term" value="F:RNA binding"/>
    <property type="evidence" value="ECO:0007669"/>
    <property type="project" value="UniProtKB-KW"/>
</dbReference>
<evidence type="ECO:0000256" key="2">
    <source>
        <dbReference type="ARBA" id="ARBA00002876"/>
    </source>
</evidence>
<dbReference type="GO" id="GO:0160141">
    <property type="term" value="F:23S rRNA pseudouridine(955/2504/2580) synthase activity"/>
    <property type="evidence" value="ECO:0007669"/>
    <property type="project" value="UniProtKB-EC"/>
</dbReference>
<organism evidence="16 17">
    <name type="scientific">Zeimonas arvi</name>
    <dbReference type="NCBI Taxonomy" id="2498847"/>
    <lineage>
        <taxon>Bacteria</taxon>
        <taxon>Pseudomonadati</taxon>
        <taxon>Pseudomonadota</taxon>
        <taxon>Betaproteobacteria</taxon>
        <taxon>Burkholderiales</taxon>
        <taxon>Burkholderiaceae</taxon>
        <taxon>Zeimonas</taxon>
    </lineage>
</organism>
<dbReference type="Gene3D" id="3.30.2350.10">
    <property type="entry name" value="Pseudouridine synthase"/>
    <property type="match status" value="1"/>
</dbReference>
<comment type="catalytic activity">
    <reaction evidence="1">
        <text>uridine(955/2504/2580) in 23S rRNA = pseudouridine(955/2504/2580) in 23S rRNA</text>
        <dbReference type="Rhea" id="RHEA:42528"/>
        <dbReference type="Rhea" id="RHEA-COMP:10099"/>
        <dbReference type="Rhea" id="RHEA-COMP:10100"/>
        <dbReference type="ChEBI" id="CHEBI:65314"/>
        <dbReference type="ChEBI" id="CHEBI:65315"/>
        <dbReference type="EC" id="5.4.99.24"/>
    </reaction>
</comment>
<dbReference type="InterPro" id="IPR036986">
    <property type="entry name" value="S4_RNA-bd_sf"/>
</dbReference>
<name>A0A5C8P2Q7_9BURK</name>
<dbReference type="SMART" id="SM00363">
    <property type="entry name" value="S4"/>
    <property type="match status" value="1"/>
</dbReference>
<dbReference type="GO" id="GO:0000455">
    <property type="term" value="P:enzyme-directed rRNA pseudouridine synthesis"/>
    <property type="evidence" value="ECO:0007669"/>
    <property type="project" value="UniProtKB-ARBA"/>
</dbReference>
<evidence type="ECO:0000256" key="4">
    <source>
        <dbReference type="ARBA" id="ARBA00012785"/>
    </source>
</evidence>
<evidence type="ECO:0000256" key="11">
    <source>
        <dbReference type="ARBA" id="ARBA00033053"/>
    </source>
</evidence>
<dbReference type="CDD" id="cd00165">
    <property type="entry name" value="S4"/>
    <property type="match status" value="1"/>
</dbReference>
<dbReference type="PROSITE" id="PS50889">
    <property type="entry name" value="S4"/>
    <property type="match status" value="1"/>
</dbReference>
<dbReference type="InterPro" id="IPR006145">
    <property type="entry name" value="PsdUridine_synth_RsuA/RluA"/>
</dbReference>
<dbReference type="InterPro" id="IPR006224">
    <property type="entry name" value="PsdUridine_synth_RluA-like_CS"/>
</dbReference>
<dbReference type="InterPro" id="IPR002942">
    <property type="entry name" value="S4_RNA-bd"/>
</dbReference>
<dbReference type="InterPro" id="IPR020103">
    <property type="entry name" value="PsdUridine_synth_cat_dom_sf"/>
</dbReference>
<dbReference type="NCBIfam" id="TIGR00005">
    <property type="entry name" value="rluA_subfam"/>
    <property type="match status" value="1"/>
</dbReference>
<dbReference type="SUPFAM" id="SSF55120">
    <property type="entry name" value="Pseudouridine synthase"/>
    <property type="match status" value="1"/>
</dbReference>
<dbReference type="SUPFAM" id="SSF55174">
    <property type="entry name" value="Alpha-L RNA-binding motif"/>
    <property type="match status" value="1"/>
</dbReference>
<reference evidence="16 17" key="1">
    <citation type="submission" date="2019-06" db="EMBL/GenBank/DDBJ databases">
        <title>Quisquiliibacterium sp. nov., isolated from a maize field.</title>
        <authorList>
            <person name="Lin S.-Y."/>
            <person name="Tsai C.-F."/>
            <person name="Young C.-C."/>
        </authorList>
    </citation>
    <scope>NUCLEOTIDE SEQUENCE [LARGE SCALE GENOMIC DNA]</scope>
    <source>
        <strain evidence="16 17">CC-CFT501</strain>
    </source>
</reference>
<proteinExistence type="inferred from homology"/>
<feature type="region of interest" description="Disordered" evidence="14">
    <location>
        <begin position="26"/>
        <end position="108"/>
    </location>
</feature>
<feature type="compositionally biased region" description="Basic and acidic residues" evidence="14">
    <location>
        <begin position="26"/>
        <end position="36"/>
    </location>
</feature>
<dbReference type="PANTHER" id="PTHR21600">
    <property type="entry name" value="MITOCHONDRIAL RNA PSEUDOURIDINE SYNTHASE"/>
    <property type="match status" value="1"/>
</dbReference>
<sequence>MFVPSCPRPVGCRSCRHSTGTIRSLSRDRFGPDLENPRCVGTAPTAAIGKPGQPDAERQDAEAGLDRAPEAEDRLDGAVPEDPDRARPCEYTNVDSPRKRADRPGGPAPAVRIVEIDADRAGQRLDNFVVGQCKGVPKSHVYRLIRSGQLRVNGGRRGADYRLETGDLVRIPPVRVAAPASVPPEEPDAAGPGQALRTRAALARRLPVLHEDNWMLVIDKPEAVAVHGGSGVSSGVIERLRAARPEERFLELAHRIDRETSGVLVIARRRAALLALQAQWRERSPTKRYLAIVSGSWPLRSKTLDAPLRRMPAPGGDRRVAVHAEGQDAITRVRGLARFTLAGLGDFTLVEATIETGRTHQIRVHLSHAGYPIAGDDKYGDYRLNRALAAQGFRRMYLHAASLSLRHPESGRPLTLTAPMPESFSEMLNAGGVDSLPEMER</sequence>
<dbReference type="OrthoDB" id="9785808at2"/>
<feature type="compositionally biased region" description="Basic and acidic residues" evidence="14">
    <location>
        <begin position="55"/>
        <end position="88"/>
    </location>
</feature>
<keyword evidence="8" id="KW-0413">Isomerase</keyword>
<evidence type="ECO:0000256" key="3">
    <source>
        <dbReference type="ARBA" id="ARBA00010876"/>
    </source>
</evidence>
<comment type="function">
    <text evidence="2">Responsible for synthesis of pseudouridine from uracil at positions 955, 2504 and 2580 in 23S ribosomal RNA.</text>
</comment>
<protein>
    <recommendedName>
        <fullName evidence="5">Ribosomal large subunit pseudouridine synthase C</fullName>
        <ecNumber evidence="4">5.4.99.24</ecNumber>
    </recommendedName>
    <alternativeName>
        <fullName evidence="9">23S rRNA pseudouridine(955/2504/2580) synthase</fullName>
    </alternativeName>
    <alternativeName>
        <fullName evidence="10">rRNA pseudouridylate synthase C</fullName>
    </alternativeName>
    <alternativeName>
        <fullName evidence="11">rRNA-uridine isomerase C</fullName>
    </alternativeName>
</protein>
<dbReference type="Pfam" id="PF00849">
    <property type="entry name" value="PseudoU_synth_2"/>
    <property type="match status" value="1"/>
</dbReference>
<dbReference type="InterPro" id="IPR050188">
    <property type="entry name" value="RluA_PseudoU_synthase"/>
</dbReference>
<dbReference type="CDD" id="cd02869">
    <property type="entry name" value="PseudoU_synth_RluA_like"/>
    <property type="match status" value="1"/>
</dbReference>
<evidence type="ECO:0000256" key="10">
    <source>
        <dbReference type="ARBA" id="ARBA00031975"/>
    </source>
</evidence>
<evidence type="ECO:0000256" key="1">
    <source>
        <dbReference type="ARBA" id="ARBA00000381"/>
    </source>
</evidence>
<comment type="caution">
    <text evidence="16">The sequence shown here is derived from an EMBL/GenBank/DDBJ whole genome shotgun (WGS) entry which is preliminary data.</text>
</comment>
<evidence type="ECO:0000256" key="7">
    <source>
        <dbReference type="ARBA" id="ARBA00022884"/>
    </source>
</evidence>
<evidence type="ECO:0000256" key="14">
    <source>
        <dbReference type="SAM" id="MobiDB-lite"/>
    </source>
</evidence>
<feature type="domain" description="RNA-binding S4" evidence="15">
    <location>
        <begin position="123"/>
        <end position="182"/>
    </location>
</feature>
<evidence type="ECO:0000256" key="6">
    <source>
        <dbReference type="ARBA" id="ARBA00022552"/>
    </source>
</evidence>
<evidence type="ECO:0000256" key="12">
    <source>
        <dbReference type="PIRSR" id="PIRSR606225-1"/>
    </source>
</evidence>
<dbReference type="Proteomes" id="UP000321548">
    <property type="component" value="Unassembled WGS sequence"/>
</dbReference>
<evidence type="ECO:0000256" key="5">
    <source>
        <dbReference type="ARBA" id="ARBA00017128"/>
    </source>
</evidence>
<evidence type="ECO:0000256" key="9">
    <source>
        <dbReference type="ARBA" id="ARBA00030705"/>
    </source>
</evidence>
<dbReference type="PROSITE" id="PS01129">
    <property type="entry name" value="PSI_RLU"/>
    <property type="match status" value="1"/>
</dbReference>
<keyword evidence="17" id="KW-1185">Reference proteome</keyword>
<dbReference type="InterPro" id="IPR006225">
    <property type="entry name" value="PsdUridine_synth_RluC/D"/>
</dbReference>
<dbReference type="EC" id="5.4.99.24" evidence="4"/>
<dbReference type="Pfam" id="PF01479">
    <property type="entry name" value="S4"/>
    <property type="match status" value="1"/>
</dbReference>
<dbReference type="EMBL" id="VDUY01000002">
    <property type="protein sequence ID" value="TXL67443.1"/>
    <property type="molecule type" value="Genomic_DNA"/>
</dbReference>
<dbReference type="PANTHER" id="PTHR21600:SF92">
    <property type="entry name" value="RIBOSOMAL LARGE SUBUNIT PSEUDOURIDINE SYNTHASE C"/>
    <property type="match status" value="1"/>
</dbReference>
<feature type="active site" evidence="12">
    <location>
        <position position="257"/>
    </location>
</feature>
<keyword evidence="6" id="KW-0698">rRNA processing</keyword>
<dbReference type="Gene3D" id="3.10.290.10">
    <property type="entry name" value="RNA-binding S4 domain"/>
    <property type="match status" value="1"/>
</dbReference>
<evidence type="ECO:0000256" key="13">
    <source>
        <dbReference type="PROSITE-ProRule" id="PRU00182"/>
    </source>
</evidence>
<evidence type="ECO:0000259" key="15">
    <source>
        <dbReference type="SMART" id="SM00363"/>
    </source>
</evidence>
<accession>A0A5C8P2Q7</accession>
<evidence type="ECO:0000313" key="17">
    <source>
        <dbReference type="Proteomes" id="UP000321548"/>
    </source>
</evidence>
<gene>
    <name evidence="16" type="ORF">FHP08_07080</name>
</gene>